<reference evidence="2 3" key="1">
    <citation type="journal article" date="2016" name="Genome Biol. Evol.">
        <title>Divergent and convergent evolution of fungal pathogenicity.</title>
        <authorList>
            <person name="Shang Y."/>
            <person name="Xiao G."/>
            <person name="Zheng P."/>
            <person name="Cen K."/>
            <person name="Zhan S."/>
            <person name="Wang C."/>
        </authorList>
    </citation>
    <scope>NUCLEOTIDE SEQUENCE [LARGE SCALE GENOMIC DNA]</scope>
    <source>
        <strain evidence="2 3">ARSEF 2679</strain>
    </source>
</reference>
<dbReference type="AlphaFoldDB" id="A0A167EVK7"/>
<dbReference type="OrthoDB" id="3600127at2759"/>
<protein>
    <submittedName>
        <fullName evidence="2">Uncharacterized protein</fullName>
    </submittedName>
</protein>
<dbReference type="GeneID" id="30025935"/>
<dbReference type="RefSeq" id="XP_018699582.1">
    <property type="nucleotide sequence ID" value="XM_018853244.1"/>
</dbReference>
<name>A0A167EVK7_CORFA</name>
<dbReference type="EMBL" id="AZHB01000060">
    <property type="protein sequence ID" value="OAA44449.1"/>
    <property type="molecule type" value="Genomic_DNA"/>
</dbReference>
<feature type="chain" id="PRO_5007885997" evidence="1">
    <location>
        <begin position="17"/>
        <end position="79"/>
    </location>
</feature>
<evidence type="ECO:0000313" key="3">
    <source>
        <dbReference type="Proteomes" id="UP000076744"/>
    </source>
</evidence>
<keyword evidence="1" id="KW-0732">Signal</keyword>
<comment type="caution">
    <text evidence="2">The sequence shown here is derived from an EMBL/GenBank/DDBJ whole genome shotgun (WGS) entry which is preliminary data.</text>
</comment>
<proteinExistence type="predicted"/>
<dbReference type="STRING" id="1081104.A0A167EVK7"/>
<gene>
    <name evidence="2" type="ORF">ISF_09643</name>
</gene>
<evidence type="ECO:0000256" key="1">
    <source>
        <dbReference type="SAM" id="SignalP"/>
    </source>
</evidence>
<evidence type="ECO:0000313" key="2">
    <source>
        <dbReference type="EMBL" id="OAA44449.1"/>
    </source>
</evidence>
<feature type="signal peptide" evidence="1">
    <location>
        <begin position="1"/>
        <end position="16"/>
    </location>
</feature>
<sequence length="79" mass="8458">MKTAAHIMALATSAYAWTYPNCEHDDCYRNLVDTRYIGQGPAFSIGWISGTAMNASAIPAQSRNCPGVAPLSSACWCIS</sequence>
<organism evidence="2 3">
    <name type="scientific">Cordyceps fumosorosea (strain ARSEF 2679)</name>
    <name type="common">Isaria fumosorosea</name>
    <dbReference type="NCBI Taxonomy" id="1081104"/>
    <lineage>
        <taxon>Eukaryota</taxon>
        <taxon>Fungi</taxon>
        <taxon>Dikarya</taxon>
        <taxon>Ascomycota</taxon>
        <taxon>Pezizomycotina</taxon>
        <taxon>Sordariomycetes</taxon>
        <taxon>Hypocreomycetidae</taxon>
        <taxon>Hypocreales</taxon>
        <taxon>Cordycipitaceae</taxon>
        <taxon>Cordyceps</taxon>
    </lineage>
</organism>
<accession>A0A167EVK7</accession>
<keyword evidence="3" id="KW-1185">Reference proteome</keyword>
<dbReference type="Proteomes" id="UP000076744">
    <property type="component" value="Unassembled WGS sequence"/>
</dbReference>